<keyword evidence="1" id="KW-0862">Zinc</keyword>
<dbReference type="InterPro" id="IPR001878">
    <property type="entry name" value="Znf_CCHC"/>
</dbReference>
<dbReference type="Gene3D" id="3.10.10.10">
    <property type="entry name" value="HIV Type 1 Reverse Transcriptase, subunit A, domain 1"/>
    <property type="match status" value="1"/>
</dbReference>
<dbReference type="FunFam" id="3.30.420.10:FF:000032">
    <property type="entry name" value="Retrovirus-related Pol polyprotein from transposon 297-like Protein"/>
    <property type="match status" value="1"/>
</dbReference>
<dbReference type="PANTHER" id="PTHR37984:SF15">
    <property type="entry name" value="INTEGRASE CATALYTIC DOMAIN-CONTAINING PROTEIN"/>
    <property type="match status" value="1"/>
</dbReference>
<dbReference type="Gene3D" id="3.30.420.10">
    <property type="entry name" value="Ribonuclease H-like superfamily/Ribonuclease H"/>
    <property type="match status" value="1"/>
</dbReference>
<sequence>MNPFSEAKGDTMDLFLFRFEMLVKAHNWPEDKKFLALSNLLTGESLRVLQTLSVGQQTYACLKQALLKKFLCTAADYNVKFRTAVPTNTEDVDAFISRLETVFDKWLELSNIKKGDFEGLRDLILRDQIYASLHKELVMFLKERSPISVKEVRKLADKYRTAPPSKPIAKEVEIVANVGVTKESKNNQEQFNRTSRRDKWQQNNNQRSSSCGPNWKHRDYAQPNQRFPRWNDSPHNNFRRQNKGNFRGFSQRRPSRGRGMPSRGNCHGQRYEYASSASVLFKSDKTSQHQLNIVSGKINGRSGTSRSPSRDRNRSSFNTRSVGKGQQFRPNSSGGSGVAASRNDVTCYQCGGKGHVRRECPSSPKEANSACSVPKLPSHCCAAKSGCDRRDAIFSGDVEVCLLHHPIADVILGNINGLNSMGSPSSDSDSSAVFPDSSIACVVTRAKASKPSVNNESSTSDTPTHFYVLAPFSDLPVRQSEDPSLAPWFKRVGLPPVAGVSFQIEDAVLKRLQAKSEFATVQTTIAMPESLRQLVLSYAHESDLAGHSGFRKTLSAIRTQFSWPGVCSDVKNYITSCHLCQIKPRTGRDRPASFQPVPIVGEPFERVMIDLVGPLPLSSDRYEYLLTLVDVSTRWAEAVPLRRITAKDVAEALFSIFVRLGFPKEIQLDRGQQFMSKLLAEFNSLCNIQHFVSTPYHPQTNGIVERFHSTLKSMIRKLSHESPTEWNRFVPAALFTYRGQVHSSTGFSPFFLLFGRAPRGPMQILSDIFLNKDLSGETSFQYHYVIDLHNRIRKGWRLAQGSVRDSVDESRLRHEPWSKLKHFVPGDEVLVLLPTSDNKLVLSFKGPYRVIEKRTSVVYLVDLGDRKCTCHVNLLRKYKRSTYASPSPSGNLDNVDNACSNQAVAGAVSLCDPSVFPFGSVSSVETSFSVDTIVDKELHPYRDSDLPFCETICFAEPTAYVSAISEEGGGEIGSLVTTPPLASKSGTVVIDPSLSSSQVQYVKELLKEFQDILTSVPGCTSTLCHEIRLTTDAVIRVKSYTLPFAAREFVIQEINDLLSLGVIEPSDSPYYFPIVVVKKKDGSMRLYIDFRKLNAVTVFDAENIPRQEDRRSI</sequence>
<proteinExistence type="predicted"/>
<reference evidence="5 6" key="1">
    <citation type="journal article" date="2021" name="Elife">
        <title>Chloroplast acquisition without the gene transfer in kleptoplastic sea slugs, Plakobranchus ocellatus.</title>
        <authorList>
            <person name="Maeda T."/>
            <person name="Takahashi S."/>
            <person name="Yoshida T."/>
            <person name="Shimamura S."/>
            <person name="Takaki Y."/>
            <person name="Nagai Y."/>
            <person name="Toyoda A."/>
            <person name="Suzuki Y."/>
            <person name="Arimoto A."/>
            <person name="Ishii H."/>
            <person name="Satoh N."/>
            <person name="Nishiyama T."/>
            <person name="Hasebe M."/>
            <person name="Maruyama T."/>
            <person name="Minagawa J."/>
            <person name="Obokata J."/>
            <person name="Shigenobu S."/>
        </authorList>
    </citation>
    <scope>NUCLEOTIDE SEQUENCE [LARGE SCALE GENOMIC DNA]</scope>
</reference>
<dbReference type="Proteomes" id="UP000735302">
    <property type="component" value="Unassembled WGS sequence"/>
</dbReference>
<dbReference type="PROSITE" id="PS50994">
    <property type="entry name" value="INTEGRASE"/>
    <property type="match status" value="1"/>
</dbReference>
<dbReference type="SUPFAM" id="SSF47353">
    <property type="entry name" value="Retrovirus capsid dimerization domain-like"/>
    <property type="match status" value="1"/>
</dbReference>
<feature type="domain" description="CCHC-type" evidence="3">
    <location>
        <begin position="347"/>
        <end position="362"/>
    </location>
</feature>
<evidence type="ECO:0000313" key="5">
    <source>
        <dbReference type="EMBL" id="GFO32685.1"/>
    </source>
</evidence>
<dbReference type="SMART" id="SM00343">
    <property type="entry name" value="ZnF_C2HC"/>
    <property type="match status" value="1"/>
</dbReference>
<evidence type="ECO:0000256" key="1">
    <source>
        <dbReference type="PROSITE-ProRule" id="PRU00047"/>
    </source>
</evidence>
<dbReference type="InterPro" id="IPR001584">
    <property type="entry name" value="Integrase_cat-core"/>
</dbReference>
<dbReference type="InterPro" id="IPR050951">
    <property type="entry name" value="Retrovirus_Pol_polyprotein"/>
</dbReference>
<dbReference type="Pfam" id="PF00098">
    <property type="entry name" value="zf-CCHC"/>
    <property type="match status" value="1"/>
</dbReference>
<dbReference type="GO" id="GO:0008270">
    <property type="term" value="F:zinc ion binding"/>
    <property type="evidence" value="ECO:0007669"/>
    <property type="project" value="UniProtKB-KW"/>
</dbReference>
<dbReference type="FunFam" id="1.10.340.70:FF:000001">
    <property type="entry name" value="Retrovirus-related Pol polyprotein from transposon gypsy-like Protein"/>
    <property type="match status" value="1"/>
</dbReference>
<dbReference type="Pfam" id="PF00665">
    <property type="entry name" value="rve"/>
    <property type="match status" value="1"/>
</dbReference>
<dbReference type="SUPFAM" id="SSF53098">
    <property type="entry name" value="Ribonuclease H-like"/>
    <property type="match status" value="1"/>
</dbReference>
<dbReference type="AlphaFoldDB" id="A0AAV4CLQ3"/>
<keyword evidence="1" id="KW-0479">Metal-binding</keyword>
<dbReference type="SUPFAM" id="SSF57756">
    <property type="entry name" value="Retrovirus zinc finger-like domains"/>
    <property type="match status" value="1"/>
</dbReference>
<dbReference type="InterPro" id="IPR038269">
    <property type="entry name" value="SCAN_sf"/>
</dbReference>
<feature type="region of interest" description="Disordered" evidence="2">
    <location>
        <begin position="184"/>
        <end position="268"/>
    </location>
</feature>
<dbReference type="GO" id="GO:0003676">
    <property type="term" value="F:nucleic acid binding"/>
    <property type="evidence" value="ECO:0007669"/>
    <property type="project" value="InterPro"/>
</dbReference>
<evidence type="ECO:0000259" key="4">
    <source>
        <dbReference type="PROSITE" id="PS50994"/>
    </source>
</evidence>
<feature type="region of interest" description="Disordered" evidence="2">
    <location>
        <begin position="291"/>
        <end position="340"/>
    </location>
</feature>
<dbReference type="InterPro" id="IPR041588">
    <property type="entry name" value="Integrase_H2C2"/>
</dbReference>
<keyword evidence="6" id="KW-1185">Reference proteome</keyword>
<gene>
    <name evidence="5" type="ORF">PoB_005919000</name>
</gene>
<dbReference type="Gene3D" id="4.10.60.10">
    <property type="entry name" value="Zinc finger, CCHC-type"/>
    <property type="match status" value="1"/>
</dbReference>
<organism evidence="5 6">
    <name type="scientific">Plakobranchus ocellatus</name>
    <dbReference type="NCBI Taxonomy" id="259542"/>
    <lineage>
        <taxon>Eukaryota</taxon>
        <taxon>Metazoa</taxon>
        <taxon>Spiralia</taxon>
        <taxon>Lophotrochozoa</taxon>
        <taxon>Mollusca</taxon>
        <taxon>Gastropoda</taxon>
        <taxon>Heterobranchia</taxon>
        <taxon>Euthyneura</taxon>
        <taxon>Panpulmonata</taxon>
        <taxon>Sacoglossa</taxon>
        <taxon>Placobranchoidea</taxon>
        <taxon>Plakobranchidae</taxon>
        <taxon>Plakobranchus</taxon>
    </lineage>
</organism>
<dbReference type="Gene3D" id="1.10.4020.10">
    <property type="entry name" value="DNA breaking-rejoining enzymes"/>
    <property type="match status" value="1"/>
</dbReference>
<comment type="caution">
    <text evidence="5">The sequence shown here is derived from an EMBL/GenBank/DDBJ whole genome shotgun (WGS) entry which is preliminary data.</text>
</comment>
<dbReference type="SUPFAM" id="SSF56672">
    <property type="entry name" value="DNA/RNA polymerases"/>
    <property type="match status" value="1"/>
</dbReference>
<name>A0AAV4CLQ3_9GAST</name>
<dbReference type="GO" id="GO:0015074">
    <property type="term" value="P:DNA integration"/>
    <property type="evidence" value="ECO:0007669"/>
    <property type="project" value="InterPro"/>
</dbReference>
<dbReference type="PANTHER" id="PTHR37984">
    <property type="entry name" value="PROTEIN CBG26694"/>
    <property type="match status" value="1"/>
</dbReference>
<evidence type="ECO:0000313" key="6">
    <source>
        <dbReference type="Proteomes" id="UP000735302"/>
    </source>
</evidence>
<protein>
    <submittedName>
        <fullName evidence="5">Gypsy retrotransposon integrase-like protein 1</fullName>
    </submittedName>
</protein>
<evidence type="ECO:0000256" key="2">
    <source>
        <dbReference type="SAM" id="MobiDB-lite"/>
    </source>
</evidence>
<accession>A0AAV4CLQ3</accession>
<keyword evidence="1" id="KW-0863">Zinc-finger</keyword>
<feature type="compositionally biased region" description="Polar residues" evidence="2">
    <location>
        <begin position="201"/>
        <end position="212"/>
    </location>
</feature>
<dbReference type="EMBL" id="BLXT01006675">
    <property type="protein sequence ID" value="GFO32685.1"/>
    <property type="molecule type" value="Genomic_DNA"/>
</dbReference>
<dbReference type="InterPro" id="IPR012337">
    <property type="entry name" value="RNaseH-like_sf"/>
</dbReference>
<dbReference type="InterPro" id="IPR036397">
    <property type="entry name" value="RNaseH_sf"/>
</dbReference>
<dbReference type="InterPro" id="IPR036875">
    <property type="entry name" value="Znf_CCHC_sf"/>
</dbReference>
<dbReference type="Gene3D" id="1.10.340.70">
    <property type="match status" value="1"/>
</dbReference>
<feature type="domain" description="Integrase catalytic" evidence="4">
    <location>
        <begin position="594"/>
        <end position="757"/>
    </location>
</feature>
<dbReference type="Pfam" id="PF17921">
    <property type="entry name" value="Integrase_H2C2"/>
    <property type="match status" value="1"/>
</dbReference>
<evidence type="ECO:0000259" key="3">
    <source>
        <dbReference type="PROSITE" id="PS50158"/>
    </source>
</evidence>
<dbReference type="PROSITE" id="PS50158">
    <property type="entry name" value="ZF_CCHC"/>
    <property type="match status" value="1"/>
</dbReference>
<dbReference type="InterPro" id="IPR043502">
    <property type="entry name" value="DNA/RNA_pol_sf"/>
</dbReference>